<dbReference type="Pfam" id="PF00990">
    <property type="entry name" value="GGDEF"/>
    <property type="match status" value="1"/>
</dbReference>
<feature type="domain" description="PAS" evidence="1">
    <location>
        <begin position="395"/>
        <end position="465"/>
    </location>
</feature>
<dbReference type="InterPro" id="IPR052155">
    <property type="entry name" value="Biofilm_reg_signaling"/>
</dbReference>
<dbReference type="FunFam" id="3.30.70.270:FF:000001">
    <property type="entry name" value="Diguanylate cyclase domain protein"/>
    <property type="match status" value="1"/>
</dbReference>
<dbReference type="AlphaFoldDB" id="A0A9E6ZFQ5"/>
<dbReference type="InterPro" id="IPR000700">
    <property type="entry name" value="PAS-assoc_C"/>
</dbReference>
<evidence type="ECO:0000259" key="2">
    <source>
        <dbReference type="PROSITE" id="PS50113"/>
    </source>
</evidence>
<protein>
    <submittedName>
        <fullName evidence="4">PAS domain S-box protein</fullName>
    </submittedName>
</protein>
<dbReference type="InterPro" id="IPR043128">
    <property type="entry name" value="Rev_trsase/Diguanyl_cyclase"/>
</dbReference>
<dbReference type="SUPFAM" id="SSF55785">
    <property type="entry name" value="PYP-like sensor domain (PAS domain)"/>
    <property type="match status" value="4"/>
</dbReference>
<dbReference type="PROSITE" id="PS50113">
    <property type="entry name" value="PAC"/>
    <property type="match status" value="3"/>
</dbReference>
<dbReference type="Gene3D" id="3.30.450.20">
    <property type="entry name" value="PAS domain"/>
    <property type="match status" value="4"/>
</dbReference>
<gene>
    <name evidence="4" type="ORF">K1I37_02215</name>
</gene>
<dbReference type="InterPro" id="IPR013767">
    <property type="entry name" value="PAS_fold"/>
</dbReference>
<dbReference type="Pfam" id="PF00989">
    <property type="entry name" value="PAS"/>
    <property type="match status" value="2"/>
</dbReference>
<dbReference type="PROSITE" id="PS50112">
    <property type="entry name" value="PAS"/>
    <property type="match status" value="3"/>
</dbReference>
<dbReference type="SMART" id="SM00086">
    <property type="entry name" value="PAC"/>
    <property type="match status" value="4"/>
</dbReference>
<dbReference type="InterPro" id="IPR000014">
    <property type="entry name" value="PAS"/>
</dbReference>
<dbReference type="InterPro" id="IPR000160">
    <property type="entry name" value="GGDEF_dom"/>
</dbReference>
<dbReference type="PANTHER" id="PTHR44757">
    <property type="entry name" value="DIGUANYLATE CYCLASE DGCP"/>
    <property type="match status" value="1"/>
</dbReference>
<accession>A0A9E6ZFQ5</accession>
<dbReference type="OrthoDB" id="9762141at2"/>
<dbReference type="PROSITE" id="PS50887">
    <property type="entry name" value="GGDEF"/>
    <property type="match status" value="1"/>
</dbReference>
<dbReference type="NCBIfam" id="TIGR00254">
    <property type="entry name" value="GGDEF"/>
    <property type="match status" value="1"/>
</dbReference>
<dbReference type="GO" id="GO:0006355">
    <property type="term" value="P:regulation of DNA-templated transcription"/>
    <property type="evidence" value="ECO:0007669"/>
    <property type="project" value="InterPro"/>
</dbReference>
<dbReference type="Proteomes" id="UP000829401">
    <property type="component" value="Chromosome"/>
</dbReference>
<feature type="domain" description="PAC" evidence="2">
    <location>
        <begin position="344"/>
        <end position="394"/>
    </location>
</feature>
<feature type="domain" description="PAS" evidence="1">
    <location>
        <begin position="25"/>
        <end position="95"/>
    </location>
</feature>
<dbReference type="RefSeq" id="WP_081654246.1">
    <property type="nucleotide sequence ID" value="NZ_AURB01000177.1"/>
</dbReference>
<dbReference type="InterPro" id="IPR029787">
    <property type="entry name" value="Nucleotide_cyclase"/>
</dbReference>
<evidence type="ECO:0000259" key="3">
    <source>
        <dbReference type="PROSITE" id="PS50887"/>
    </source>
</evidence>
<feature type="domain" description="PAC" evidence="2">
    <location>
        <begin position="97"/>
        <end position="148"/>
    </location>
</feature>
<dbReference type="CDD" id="cd00130">
    <property type="entry name" value="PAS"/>
    <property type="match status" value="4"/>
</dbReference>
<dbReference type="InterPro" id="IPR013656">
    <property type="entry name" value="PAS_4"/>
</dbReference>
<feature type="domain" description="PAS" evidence="1">
    <location>
        <begin position="270"/>
        <end position="340"/>
    </location>
</feature>
<dbReference type="SUPFAM" id="SSF55073">
    <property type="entry name" value="Nucleotide cyclase"/>
    <property type="match status" value="1"/>
</dbReference>
<dbReference type="Pfam" id="PF08448">
    <property type="entry name" value="PAS_4"/>
    <property type="match status" value="2"/>
</dbReference>
<dbReference type="InterPro" id="IPR035965">
    <property type="entry name" value="PAS-like_dom_sf"/>
</dbReference>
<organism evidence="4 5">
    <name type="scientific">Alicyclobacillus acidoterrestris (strain ATCC 49025 / DSM 3922 / CIP 106132 / NCIMB 13137 / GD3B)</name>
    <dbReference type="NCBI Taxonomy" id="1356854"/>
    <lineage>
        <taxon>Bacteria</taxon>
        <taxon>Bacillati</taxon>
        <taxon>Bacillota</taxon>
        <taxon>Bacilli</taxon>
        <taxon>Bacillales</taxon>
        <taxon>Alicyclobacillaceae</taxon>
        <taxon>Alicyclobacillus</taxon>
    </lineage>
</organism>
<dbReference type="CDD" id="cd01949">
    <property type="entry name" value="GGDEF"/>
    <property type="match status" value="1"/>
</dbReference>
<evidence type="ECO:0000313" key="4">
    <source>
        <dbReference type="EMBL" id="UNO49392.1"/>
    </source>
</evidence>
<keyword evidence="5" id="KW-1185">Reference proteome</keyword>
<dbReference type="KEGG" id="aaco:K1I37_02215"/>
<dbReference type="SMART" id="SM00091">
    <property type="entry name" value="PAS"/>
    <property type="match status" value="4"/>
</dbReference>
<evidence type="ECO:0000313" key="5">
    <source>
        <dbReference type="Proteomes" id="UP000829401"/>
    </source>
</evidence>
<dbReference type="NCBIfam" id="TIGR00229">
    <property type="entry name" value="sensory_box"/>
    <property type="match status" value="4"/>
</dbReference>
<proteinExistence type="predicted"/>
<reference evidence="5" key="1">
    <citation type="journal article" date="2022" name="G3 (Bethesda)">
        <title>Unveiling the complete genome sequence of Alicyclobacillus acidoterrestris DSM 3922T, a taint-producing strain.</title>
        <authorList>
            <person name="Leonardo I.C."/>
            <person name="Barreto Crespo M.T."/>
            <person name="Gaspar F.B."/>
        </authorList>
    </citation>
    <scope>NUCLEOTIDE SEQUENCE [LARGE SCALE GENOMIC DNA]</scope>
    <source>
        <strain evidence="5">DSM 3922</strain>
    </source>
</reference>
<dbReference type="Gene3D" id="3.30.70.270">
    <property type="match status" value="1"/>
</dbReference>
<evidence type="ECO:0000259" key="1">
    <source>
        <dbReference type="PROSITE" id="PS50112"/>
    </source>
</evidence>
<name>A0A9E6ZFQ5_ALIAG</name>
<dbReference type="EMBL" id="CP080467">
    <property type="protein sequence ID" value="UNO49392.1"/>
    <property type="molecule type" value="Genomic_DNA"/>
</dbReference>
<dbReference type="SMART" id="SM00267">
    <property type="entry name" value="GGDEF"/>
    <property type="match status" value="1"/>
</dbReference>
<feature type="domain" description="GGDEF" evidence="3">
    <location>
        <begin position="552"/>
        <end position="685"/>
    </location>
</feature>
<dbReference type="PANTHER" id="PTHR44757:SF2">
    <property type="entry name" value="BIOFILM ARCHITECTURE MAINTENANCE PROTEIN MBAA"/>
    <property type="match status" value="1"/>
</dbReference>
<sequence>MKFNHHYRAFPKGDQSMGWSYSDSHLEIYKSIIEHNSDGIFVLAIDGTIMEVNQTAIYLFGYSQEEFQGRSFLQMAFHKTTERVEEYFRKALQGVPSEFQTDTLHKNGGILHLQVKLVPLYVREKVVGVFCVTKDITEQKQLEKSLRESEERYRKLSELSPRGIVVHRDGVILYVNPATVKMLKEDHLIGKDIFSYVHPDSLQIAKQRIAEMVKDKNPSFVEMKLQLSDGELLYVDMGSTAIHIDGSPAILMVFTDDTEKKMIEQALMQSEKRYRRLVENSPEPIVIYQNESIQYANPACVELFGESSLEGLVGKSIFDYFHPDSVHLIENRIHEVEQIGTKLDTVEEKLVRRDGTVIDVDVTGITIRHEGKLAFLMMYHDISRRKRAEQALRESEQKYRLIAENMHDLICLIDWDGRFIYASPSHTTLLGFPTKAYEGNFARDWMHKEDHPKIRSQLENAVRTQEPCMFEFRFRDIKDNWIWLEGKATPVFDHEGNFKHFLVVSRDITERKAYEEKLAHLAFHDALTGLPNRRLFRDRFKQAIKEAERYGRKMAVMYMDMDRFKSINDTLGHDVGDKLLKKFAQRVKDCLRNSDILARLGGDEFTVLLPEIEQEDDVVRVAQRILASIQQPWEIGEHVFETSSSIGIAFYPMDGTTRQELLRHADEALYSAKESGRNTVKTYSLSIGKTHDEV</sequence>
<feature type="domain" description="PAC" evidence="2">
    <location>
        <begin position="468"/>
        <end position="520"/>
    </location>
</feature>
<dbReference type="InterPro" id="IPR001610">
    <property type="entry name" value="PAC"/>
</dbReference>